<proteinExistence type="predicted"/>
<dbReference type="Pfam" id="PF14539">
    <property type="entry name" value="DUF4442"/>
    <property type="match status" value="1"/>
</dbReference>
<name>A0ABY0ITQ0_9RHOO</name>
<reference evidence="1 2" key="1">
    <citation type="submission" date="2019-02" db="EMBL/GenBank/DDBJ databases">
        <title>Genomic Encyclopedia of Type Strains, Phase IV (KMG-IV): sequencing the most valuable type-strain genomes for metagenomic binning, comparative biology and taxonomic classification.</title>
        <authorList>
            <person name="Goeker M."/>
        </authorList>
    </citation>
    <scope>NUCLEOTIDE SEQUENCE [LARGE SCALE GENOMIC DNA]</scope>
    <source>
        <strain evidence="1 2">DSM 21223</strain>
    </source>
</reference>
<dbReference type="InterPro" id="IPR029069">
    <property type="entry name" value="HotDog_dom_sf"/>
</dbReference>
<accession>A0ABY0ITQ0</accession>
<sequence>MLPKWWKKLPPAWRPAILRWGFNWFPAWRATGGRVIHVSADLKRIVVKLPLNRGTRNAVGTIFGGALFATTDGLHPTLLALQLGHDYIIWDKAGAIRYRKPGRAPLFAEFHIDDAETELVREIVARDGECERTYTVELKDRHGVVHTIVERTVYIADKAFYRNKVAA</sequence>
<dbReference type="InterPro" id="IPR027961">
    <property type="entry name" value="DUF4442"/>
</dbReference>
<protein>
    <submittedName>
        <fullName evidence="1">Uncharacterized protein DUF4442</fullName>
    </submittedName>
</protein>
<evidence type="ECO:0000313" key="1">
    <source>
        <dbReference type="EMBL" id="RZT90965.1"/>
    </source>
</evidence>
<dbReference type="RefSeq" id="WP_014235436.1">
    <property type="nucleotide sequence ID" value="NZ_SHKM01000001.1"/>
</dbReference>
<organism evidence="1 2">
    <name type="scientific">Azospira oryzae</name>
    <dbReference type="NCBI Taxonomy" id="146939"/>
    <lineage>
        <taxon>Bacteria</taxon>
        <taxon>Pseudomonadati</taxon>
        <taxon>Pseudomonadota</taxon>
        <taxon>Betaproteobacteria</taxon>
        <taxon>Rhodocyclales</taxon>
        <taxon>Rhodocyclaceae</taxon>
        <taxon>Azospira</taxon>
    </lineage>
</organism>
<evidence type="ECO:0000313" key="2">
    <source>
        <dbReference type="Proteomes" id="UP000292136"/>
    </source>
</evidence>
<dbReference type="Proteomes" id="UP000292136">
    <property type="component" value="Unassembled WGS sequence"/>
</dbReference>
<comment type="caution">
    <text evidence="1">The sequence shown here is derived from an EMBL/GenBank/DDBJ whole genome shotgun (WGS) entry which is preliminary data.</text>
</comment>
<gene>
    <name evidence="1" type="ORF">EV678_1790</name>
</gene>
<dbReference type="Gene3D" id="3.10.129.10">
    <property type="entry name" value="Hotdog Thioesterase"/>
    <property type="match status" value="1"/>
</dbReference>
<dbReference type="SUPFAM" id="SSF54637">
    <property type="entry name" value="Thioesterase/thiol ester dehydrase-isomerase"/>
    <property type="match status" value="1"/>
</dbReference>
<keyword evidence="2" id="KW-1185">Reference proteome</keyword>
<dbReference type="EMBL" id="SHKM01000001">
    <property type="protein sequence ID" value="RZT90965.1"/>
    <property type="molecule type" value="Genomic_DNA"/>
</dbReference>